<protein>
    <submittedName>
        <fullName evidence="3">Uncharacterized protein</fullName>
    </submittedName>
</protein>
<accession>A0ABP1QQP6</accession>
<dbReference type="Proteomes" id="UP001642540">
    <property type="component" value="Unassembled WGS sequence"/>
</dbReference>
<reference evidence="3 4" key="1">
    <citation type="submission" date="2024-08" db="EMBL/GenBank/DDBJ databases">
        <authorList>
            <person name="Cucini C."/>
            <person name="Frati F."/>
        </authorList>
    </citation>
    <scope>NUCLEOTIDE SEQUENCE [LARGE SCALE GENOMIC DNA]</scope>
</reference>
<feature type="compositionally biased region" description="Polar residues" evidence="1">
    <location>
        <begin position="51"/>
        <end position="68"/>
    </location>
</feature>
<keyword evidence="2" id="KW-0812">Transmembrane</keyword>
<keyword evidence="2" id="KW-0472">Membrane</keyword>
<evidence type="ECO:0000256" key="2">
    <source>
        <dbReference type="SAM" id="Phobius"/>
    </source>
</evidence>
<organism evidence="3 4">
    <name type="scientific">Orchesella dallaii</name>
    <dbReference type="NCBI Taxonomy" id="48710"/>
    <lineage>
        <taxon>Eukaryota</taxon>
        <taxon>Metazoa</taxon>
        <taxon>Ecdysozoa</taxon>
        <taxon>Arthropoda</taxon>
        <taxon>Hexapoda</taxon>
        <taxon>Collembola</taxon>
        <taxon>Entomobryomorpha</taxon>
        <taxon>Entomobryoidea</taxon>
        <taxon>Orchesellidae</taxon>
        <taxon>Orchesellinae</taxon>
        <taxon>Orchesella</taxon>
    </lineage>
</organism>
<evidence type="ECO:0000256" key="1">
    <source>
        <dbReference type="SAM" id="MobiDB-lite"/>
    </source>
</evidence>
<name>A0ABP1QQP6_9HEXA</name>
<gene>
    <name evidence="3" type="ORF">ODALV1_LOCUS13391</name>
</gene>
<feature type="region of interest" description="Disordered" evidence="1">
    <location>
        <begin position="43"/>
        <end position="99"/>
    </location>
</feature>
<dbReference type="EMBL" id="CAXLJM020000041">
    <property type="protein sequence ID" value="CAL8109465.1"/>
    <property type="molecule type" value="Genomic_DNA"/>
</dbReference>
<evidence type="ECO:0000313" key="4">
    <source>
        <dbReference type="Proteomes" id="UP001642540"/>
    </source>
</evidence>
<comment type="caution">
    <text evidence="3">The sequence shown here is derived from an EMBL/GenBank/DDBJ whole genome shotgun (WGS) entry which is preliminary data.</text>
</comment>
<feature type="transmembrane region" description="Helical" evidence="2">
    <location>
        <begin position="17"/>
        <end position="38"/>
    </location>
</feature>
<proteinExistence type="predicted"/>
<evidence type="ECO:0000313" key="3">
    <source>
        <dbReference type="EMBL" id="CAL8109465.1"/>
    </source>
</evidence>
<sequence length="99" mass="11139">MSYIALYCYLSFNKTHVTIGVACLSVLYLGTLLFRLMLKKPPGGETHNRRATVTSHFGITRPQTNDTRLNIGPQLVFPIPEEYSTPGARHQNERKTSSD</sequence>
<feature type="compositionally biased region" description="Basic and acidic residues" evidence="1">
    <location>
        <begin position="90"/>
        <end position="99"/>
    </location>
</feature>
<keyword evidence="4" id="KW-1185">Reference proteome</keyword>
<keyword evidence="2" id="KW-1133">Transmembrane helix</keyword>